<dbReference type="AlphaFoldDB" id="A0A0L0FRS1"/>
<dbReference type="InterPro" id="IPR044772">
    <property type="entry name" value="NO3_transporter"/>
</dbReference>
<dbReference type="Proteomes" id="UP000054560">
    <property type="component" value="Unassembled WGS sequence"/>
</dbReference>
<feature type="transmembrane region" description="Helical" evidence="8">
    <location>
        <begin position="111"/>
        <end position="129"/>
    </location>
</feature>
<sequence length="553" mass="59532">MKSKHEASSAEKIDTDDINPATCIDLQSGSQDGGIVPTPLADSKKKGENASNIPVAVDVEASTYSNMPVDLNEPLPMVKISKNYHLPVDPQQEDRATKIVLYTAKRPHMRAFHFAWFSFFCAFLGWFSLPPLFPTIKKELNISSQDITTSNILAVSSTMVARVLIGPICDKFGPRRVQFGLLTTGCVTVMGAMAVNNIIGLCVARFFIGFIGCAFVCTQLWTSNMFTKEIVGTANALSGGWGNLGGGAAFLIMPAMFNLITINGTVSDNLGWRLALLLPALLMLLVGILLFFFTDDTPRGDVDIKHKKDDDVECEPDDNAADGDGTTLGGALEEVPLGGGALLKIALSNPTTYILLLQYACSFGVELTVNNVIGSYFYEDFKKEDCVETYEDECALLTQSTSGMIASLFGLMNLFARALGGWVSDKAMARVGMKGRIGVLFITVLCAGTVLVCFSFIRSIPFATVVLVVFSIFVQSAEGATFAIVPYVMPKYTGTIAGVVGAGGNFGAICWGFLFRGIPDRTEAMLYLGCICAGFSFLCLFIRVKPIVHGSSQ</sequence>
<evidence type="ECO:0000256" key="5">
    <source>
        <dbReference type="ARBA" id="ARBA00023063"/>
    </source>
</evidence>
<accession>A0A0L0FRS1</accession>
<dbReference type="PANTHER" id="PTHR23515">
    <property type="entry name" value="HIGH-AFFINITY NITRATE TRANSPORTER 2.3"/>
    <property type="match status" value="1"/>
</dbReference>
<dbReference type="OrthoDB" id="434240at2759"/>
<reference evidence="10 11" key="1">
    <citation type="submission" date="2011-02" db="EMBL/GenBank/DDBJ databases">
        <title>The Genome Sequence of Sphaeroforma arctica JP610.</title>
        <authorList>
            <consortium name="The Broad Institute Genome Sequencing Platform"/>
            <person name="Russ C."/>
            <person name="Cuomo C."/>
            <person name="Young S.K."/>
            <person name="Zeng Q."/>
            <person name="Gargeya S."/>
            <person name="Alvarado L."/>
            <person name="Berlin A."/>
            <person name="Chapman S.B."/>
            <person name="Chen Z."/>
            <person name="Freedman E."/>
            <person name="Gellesch M."/>
            <person name="Goldberg J."/>
            <person name="Griggs A."/>
            <person name="Gujja S."/>
            <person name="Heilman E."/>
            <person name="Heiman D."/>
            <person name="Howarth C."/>
            <person name="Mehta T."/>
            <person name="Neiman D."/>
            <person name="Pearson M."/>
            <person name="Roberts A."/>
            <person name="Saif S."/>
            <person name="Shea T."/>
            <person name="Shenoy N."/>
            <person name="Sisk P."/>
            <person name="Stolte C."/>
            <person name="Sykes S."/>
            <person name="White J."/>
            <person name="Yandava C."/>
            <person name="Burger G."/>
            <person name="Gray M.W."/>
            <person name="Holland P.W.H."/>
            <person name="King N."/>
            <person name="Lang F.B.F."/>
            <person name="Roger A.J."/>
            <person name="Ruiz-Trillo I."/>
            <person name="Haas B."/>
            <person name="Nusbaum C."/>
            <person name="Birren B."/>
        </authorList>
    </citation>
    <scope>NUCLEOTIDE SEQUENCE [LARGE SCALE GENOMIC DNA]</scope>
    <source>
        <strain evidence="10 11">JP610</strain>
    </source>
</reference>
<evidence type="ECO:0000256" key="2">
    <source>
        <dbReference type="ARBA" id="ARBA00008432"/>
    </source>
</evidence>
<evidence type="ECO:0000256" key="4">
    <source>
        <dbReference type="ARBA" id="ARBA00022989"/>
    </source>
</evidence>
<keyword evidence="11" id="KW-1185">Reference proteome</keyword>
<keyword evidence="3 8" id="KW-0812">Transmembrane</keyword>
<dbReference type="GO" id="GO:0015112">
    <property type="term" value="F:nitrate transmembrane transporter activity"/>
    <property type="evidence" value="ECO:0007669"/>
    <property type="project" value="InterPro"/>
</dbReference>
<dbReference type="RefSeq" id="XP_014152560.1">
    <property type="nucleotide sequence ID" value="XM_014297085.1"/>
</dbReference>
<feature type="transmembrane region" description="Helical" evidence="8">
    <location>
        <begin position="437"/>
        <end position="457"/>
    </location>
</feature>
<dbReference type="EMBL" id="KQ242447">
    <property type="protein sequence ID" value="KNC78658.1"/>
    <property type="molecule type" value="Genomic_DNA"/>
</dbReference>
<feature type="transmembrane region" description="Helical" evidence="8">
    <location>
        <begin position="524"/>
        <end position="544"/>
    </location>
</feature>
<dbReference type="InterPro" id="IPR036259">
    <property type="entry name" value="MFS_trans_sf"/>
</dbReference>
<feature type="domain" description="Major facilitator superfamily (MFS) profile" evidence="9">
    <location>
        <begin position="111"/>
        <end position="547"/>
    </location>
</feature>
<organism evidence="10 11">
    <name type="scientific">Sphaeroforma arctica JP610</name>
    <dbReference type="NCBI Taxonomy" id="667725"/>
    <lineage>
        <taxon>Eukaryota</taxon>
        <taxon>Ichthyosporea</taxon>
        <taxon>Ichthyophonida</taxon>
        <taxon>Sphaeroforma</taxon>
    </lineage>
</organism>
<keyword evidence="6 8" id="KW-0472">Membrane</keyword>
<dbReference type="GO" id="GO:0042128">
    <property type="term" value="P:nitrate assimilation"/>
    <property type="evidence" value="ECO:0007669"/>
    <property type="project" value="UniProtKB-KW"/>
</dbReference>
<comment type="similarity">
    <text evidence="2">Belongs to the major facilitator superfamily. Nitrate/nitrite porter (TC 2.A.1.8) family.</text>
</comment>
<evidence type="ECO:0000259" key="9">
    <source>
        <dbReference type="PROSITE" id="PS50850"/>
    </source>
</evidence>
<evidence type="ECO:0000256" key="6">
    <source>
        <dbReference type="ARBA" id="ARBA00023136"/>
    </source>
</evidence>
<feature type="region of interest" description="Disordered" evidence="7">
    <location>
        <begin position="1"/>
        <end position="47"/>
    </location>
</feature>
<evidence type="ECO:0000256" key="3">
    <source>
        <dbReference type="ARBA" id="ARBA00022692"/>
    </source>
</evidence>
<name>A0A0L0FRS1_9EUKA</name>
<dbReference type="eggNOG" id="ENOG502QPIC">
    <property type="taxonomic scope" value="Eukaryota"/>
</dbReference>
<comment type="subcellular location">
    <subcellularLocation>
        <location evidence="1">Membrane</location>
        <topology evidence="1">Multi-pass membrane protein</topology>
    </subcellularLocation>
</comment>
<feature type="transmembrane region" description="Helical" evidence="8">
    <location>
        <begin position="177"/>
        <end position="195"/>
    </location>
</feature>
<feature type="transmembrane region" description="Helical" evidence="8">
    <location>
        <begin position="496"/>
        <end position="518"/>
    </location>
</feature>
<dbReference type="InterPro" id="IPR020846">
    <property type="entry name" value="MFS_dom"/>
</dbReference>
<feature type="compositionally biased region" description="Basic and acidic residues" evidence="7">
    <location>
        <begin position="1"/>
        <end position="15"/>
    </location>
</feature>
<dbReference type="GO" id="GO:0016020">
    <property type="term" value="C:membrane"/>
    <property type="evidence" value="ECO:0007669"/>
    <property type="project" value="UniProtKB-SubCell"/>
</dbReference>
<dbReference type="Gene3D" id="1.20.1250.20">
    <property type="entry name" value="MFS general substrate transporter like domains"/>
    <property type="match status" value="2"/>
</dbReference>
<dbReference type="STRING" id="667725.A0A0L0FRS1"/>
<feature type="transmembrane region" description="Helical" evidence="8">
    <location>
        <begin position="463"/>
        <end position="489"/>
    </location>
</feature>
<keyword evidence="5" id="KW-0534">Nitrate assimilation</keyword>
<evidence type="ECO:0000256" key="8">
    <source>
        <dbReference type="SAM" id="Phobius"/>
    </source>
</evidence>
<dbReference type="SUPFAM" id="SSF103473">
    <property type="entry name" value="MFS general substrate transporter"/>
    <property type="match status" value="1"/>
</dbReference>
<evidence type="ECO:0000313" key="10">
    <source>
        <dbReference type="EMBL" id="KNC78658.1"/>
    </source>
</evidence>
<protein>
    <recommendedName>
        <fullName evidence="9">Major facilitator superfamily (MFS) profile domain-containing protein</fullName>
    </recommendedName>
</protein>
<dbReference type="InterPro" id="IPR011701">
    <property type="entry name" value="MFS"/>
</dbReference>
<evidence type="ECO:0000256" key="1">
    <source>
        <dbReference type="ARBA" id="ARBA00004141"/>
    </source>
</evidence>
<proteinExistence type="inferred from homology"/>
<feature type="transmembrane region" description="Helical" evidence="8">
    <location>
        <begin position="396"/>
        <end position="416"/>
    </location>
</feature>
<dbReference type="GeneID" id="25909420"/>
<keyword evidence="4 8" id="KW-1133">Transmembrane helix</keyword>
<feature type="transmembrane region" description="Helical" evidence="8">
    <location>
        <begin position="241"/>
        <end position="262"/>
    </location>
</feature>
<evidence type="ECO:0000256" key="7">
    <source>
        <dbReference type="SAM" id="MobiDB-lite"/>
    </source>
</evidence>
<dbReference type="PROSITE" id="PS50850">
    <property type="entry name" value="MFS"/>
    <property type="match status" value="1"/>
</dbReference>
<feature type="transmembrane region" description="Helical" evidence="8">
    <location>
        <begin position="202"/>
        <end position="221"/>
    </location>
</feature>
<gene>
    <name evidence="10" type="ORF">SARC_08916</name>
</gene>
<evidence type="ECO:0000313" key="11">
    <source>
        <dbReference type="Proteomes" id="UP000054560"/>
    </source>
</evidence>
<dbReference type="Pfam" id="PF07690">
    <property type="entry name" value="MFS_1"/>
    <property type="match status" value="1"/>
</dbReference>
<feature type="transmembrane region" description="Helical" evidence="8">
    <location>
        <begin position="274"/>
        <end position="293"/>
    </location>
</feature>